<dbReference type="PANTHER" id="PTHR20855">
    <property type="entry name" value="ADIPOR/PROGESTIN RECEPTOR-RELATED"/>
    <property type="match status" value="1"/>
</dbReference>
<keyword evidence="5 6" id="KW-0472">Membrane</keyword>
<comment type="caution">
    <text evidence="7">The sequence shown here is derived from an EMBL/GenBank/DDBJ whole genome shotgun (WGS) entry which is preliminary data.</text>
</comment>
<evidence type="ECO:0000256" key="5">
    <source>
        <dbReference type="ARBA" id="ARBA00023136"/>
    </source>
</evidence>
<feature type="transmembrane region" description="Helical" evidence="6">
    <location>
        <begin position="15"/>
        <end position="36"/>
    </location>
</feature>
<feature type="transmembrane region" description="Helical" evidence="6">
    <location>
        <begin position="195"/>
        <end position="213"/>
    </location>
</feature>
<keyword evidence="2" id="KW-1003">Cell membrane</keyword>
<dbReference type="EMBL" id="JAPFFF010000012">
    <property type="protein sequence ID" value="KAK8876632.1"/>
    <property type="molecule type" value="Genomic_DNA"/>
</dbReference>
<feature type="transmembrane region" description="Helical" evidence="6">
    <location>
        <begin position="139"/>
        <end position="157"/>
    </location>
</feature>
<gene>
    <name evidence="7" type="ORF">M9Y10_006850</name>
</gene>
<keyword evidence="3 6" id="KW-0812">Transmembrane</keyword>
<feature type="transmembrane region" description="Helical" evidence="6">
    <location>
        <begin position="111"/>
        <end position="133"/>
    </location>
</feature>
<keyword evidence="8" id="KW-1185">Reference proteome</keyword>
<dbReference type="PANTHER" id="PTHR20855:SF3">
    <property type="entry name" value="LD03007P"/>
    <property type="match status" value="1"/>
</dbReference>
<feature type="transmembrane region" description="Helical" evidence="6">
    <location>
        <begin position="48"/>
        <end position="68"/>
    </location>
</feature>
<feature type="transmembrane region" description="Helical" evidence="6">
    <location>
        <begin position="164"/>
        <end position="183"/>
    </location>
</feature>
<keyword evidence="4 6" id="KW-1133">Transmembrane helix</keyword>
<dbReference type="Pfam" id="PF03006">
    <property type="entry name" value="HlyIII"/>
    <property type="match status" value="1"/>
</dbReference>
<evidence type="ECO:0000256" key="1">
    <source>
        <dbReference type="ARBA" id="ARBA00004651"/>
    </source>
</evidence>
<evidence type="ECO:0008006" key="9">
    <source>
        <dbReference type="Google" id="ProtNLM"/>
    </source>
</evidence>
<comment type="subcellular location">
    <subcellularLocation>
        <location evidence="1">Cell membrane</location>
        <topology evidence="1">Multi-pass membrane protein</topology>
    </subcellularLocation>
</comment>
<evidence type="ECO:0000256" key="2">
    <source>
        <dbReference type="ARBA" id="ARBA00022475"/>
    </source>
</evidence>
<name>A0ABR2JG48_9EUKA</name>
<dbReference type="Proteomes" id="UP001470230">
    <property type="component" value="Unassembled WGS sequence"/>
</dbReference>
<evidence type="ECO:0000256" key="4">
    <source>
        <dbReference type="ARBA" id="ARBA00022989"/>
    </source>
</evidence>
<evidence type="ECO:0000313" key="8">
    <source>
        <dbReference type="Proteomes" id="UP001470230"/>
    </source>
</evidence>
<evidence type="ECO:0000313" key="7">
    <source>
        <dbReference type="EMBL" id="KAK8876632.1"/>
    </source>
</evidence>
<dbReference type="NCBIfam" id="TIGR01065">
    <property type="entry name" value="hlyIII"/>
    <property type="match status" value="1"/>
</dbReference>
<organism evidence="7 8">
    <name type="scientific">Tritrichomonas musculus</name>
    <dbReference type="NCBI Taxonomy" id="1915356"/>
    <lineage>
        <taxon>Eukaryota</taxon>
        <taxon>Metamonada</taxon>
        <taxon>Parabasalia</taxon>
        <taxon>Tritrichomonadida</taxon>
        <taxon>Tritrichomonadidae</taxon>
        <taxon>Tritrichomonas</taxon>
    </lineage>
</organism>
<evidence type="ECO:0000256" key="3">
    <source>
        <dbReference type="ARBA" id="ARBA00022692"/>
    </source>
</evidence>
<dbReference type="InterPro" id="IPR004254">
    <property type="entry name" value="AdipoR/HlyIII-related"/>
</dbReference>
<dbReference type="InterPro" id="IPR005744">
    <property type="entry name" value="Hy-lIII"/>
</dbReference>
<proteinExistence type="predicted"/>
<evidence type="ECO:0000256" key="6">
    <source>
        <dbReference type="SAM" id="Phobius"/>
    </source>
</evidence>
<accession>A0ABR2JG48</accession>
<protein>
    <recommendedName>
        <fullName evidence="9">Hemolysin-3</fullName>
    </recommendedName>
</protein>
<reference evidence="7 8" key="1">
    <citation type="submission" date="2024-04" db="EMBL/GenBank/DDBJ databases">
        <title>Tritrichomonas musculus Genome.</title>
        <authorList>
            <person name="Alves-Ferreira E."/>
            <person name="Grigg M."/>
            <person name="Lorenzi H."/>
            <person name="Galac M."/>
        </authorList>
    </citation>
    <scope>NUCLEOTIDE SEQUENCE [LARGE SCALE GENOMIC DNA]</scope>
    <source>
        <strain evidence="7 8">EAF2021</strain>
    </source>
</reference>
<feature type="transmembrane region" description="Helical" evidence="6">
    <location>
        <begin position="88"/>
        <end position="104"/>
    </location>
</feature>
<sequence length="214" mass="24305">MSMKSMPVYKEGEEIVNAMTHGFAAILSVFGSVLLIRHVYGKSNFTRLFGILVFSISMITLYTVSMLYHGLGDGEMKRIMRYSDHCSVFVLIAGTYTPFTLTVLSGPSGTLILIIVWTIALIGIFGTIFFFEAMDKMDVYLYIAMGWTVLISLKTLIERIPRNGLYLLLAGGFSYTIGTYFFVNDKYVKFYHATFHIFIIIGTILHYFAVWNYC</sequence>